<dbReference type="PRINTS" id="PR00355">
    <property type="entry name" value="ADRENODOXIN"/>
</dbReference>
<dbReference type="InterPro" id="IPR036010">
    <property type="entry name" value="2Fe-2S_ferredoxin-like_sf"/>
</dbReference>
<dbReference type="Proteomes" id="UP000190044">
    <property type="component" value="Unassembled WGS sequence"/>
</dbReference>
<name>A0A1T5E602_9SPHN</name>
<keyword evidence="1" id="KW-0001">2Fe-2S</keyword>
<dbReference type="InterPro" id="IPR012675">
    <property type="entry name" value="Beta-grasp_dom_sf"/>
</dbReference>
<dbReference type="GO" id="GO:0140647">
    <property type="term" value="P:P450-containing electron transport chain"/>
    <property type="evidence" value="ECO:0007669"/>
    <property type="project" value="InterPro"/>
</dbReference>
<dbReference type="GO" id="GO:0051537">
    <property type="term" value="F:2 iron, 2 sulfur cluster binding"/>
    <property type="evidence" value="ECO:0007669"/>
    <property type="project" value="UniProtKB-KW"/>
</dbReference>
<dbReference type="AlphaFoldDB" id="A0A1T5E602"/>
<evidence type="ECO:0000313" key="7">
    <source>
        <dbReference type="Proteomes" id="UP000190044"/>
    </source>
</evidence>
<evidence type="ECO:0000256" key="5">
    <source>
        <dbReference type="ARBA" id="ARBA00034078"/>
    </source>
</evidence>
<reference evidence="7" key="1">
    <citation type="submission" date="2017-02" db="EMBL/GenBank/DDBJ databases">
        <authorList>
            <person name="Varghese N."/>
            <person name="Submissions S."/>
        </authorList>
    </citation>
    <scope>NUCLEOTIDE SEQUENCE [LARGE SCALE GENOMIC DNA]</scope>
    <source>
        <strain evidence="7">R11H</strain>
    </source>
</reference>
<keyword evidence="2" id="KW-0479">Metal-binding</keyword>
<proteinExistence type="predicted"/>
<dbReference type="Gene3D" id="3.10.20.30">
    <property type="match status" value="1"/>
</dbReference>
<comment type="cofactor">
    <cofactor evidence="5">
        <name>[2Fe-2S] cluster</name>
        <dbReference type="ChEBI" id="CHEBI:190135"/>
    </cofactor>
</comment>
<evidence type="ECO:0000256" key="2">
    <source>
        <dbReference type="ARBA" id="ARBA00022723"/>
    </source>
</evidence>
<protein>
    <submittedName>
        <fullName evidence="6">Ferredoxin, 2Fe-2S</fullName>
    </submittedName>
</protein>
<evidence type="ECO:0000256" key="1">
    <source>
        <dbReference type="ARBA" id="ARBA00022714"/>
    </source>
</evidence>
<evidence type="ECO:0000256" key="3">
    <source>
        <dbReference type="ARBA" id="ARBA00023004"/>
    </source>
</evidence>
<dbReference type="EMBL" id="FUYP01000019">
    <property type="protein sequence ID" value="SKB79250.1"/>
    <property type="molecule type" value="Genomic_DNA"/>
</dbReference>
<sequence>MLAARAADVPGIIGECGGSMNCLTCHCYVAPADIARIGPPTQIESDLLDGVIEARENSRLTCQIVVRADLDGVTFSVPQWQG</sequence>
<keyword evidence="7" id="KW-1185">Reference proteome</keyword>
<dbReference type="InterPro" id="IPR001055">
    <property type="entry name" value="Adrenodoxin-like"/>
</dbReference>
<evidence type="ECO:0000256" key="4">
    <source>
        <dbReference type="ARBA" id="ARBA00023014"/>
    </source>
</evidence>
<dbReference type="PANTHER" id="PTHR23426">
    <property type="entry name" value="FERREDOXIN/ADRENODOXIN"/>
    <property type="match status" value="1"/>
</dbReference>
<evidence type="ECO:0000313" key="6">
    <source>
        <dbReference type="EMBL" id="SKB79250.1"/>
    </source>
</evidence>
<organism evidence="6 7">
    <name type="scientific">Sphingopyxis flava</name>
    <dbReference type="NCBI Taxonomy" id="1507287"/>
    <lineage>
        <taxon>Bacteria</taxon>
        <taxon>Pseudomonadati</taxon>
        <taxon>Pseudomonadota</taxon>
        <taxon>Alphaproteobacteria</taxon>
        <taxon>Sphingomonadales</taxon>
        <taxon>Sphingomonadaceae</taxon>
        <taxon>Sphingopyxis</taxon>
    </lineage>
</organism>
<dbReference type="SUPFAM" id="SSF54292">
    <property type="entry name" value="2Fe-2S ferredoxin-like"/>
    <property type="match status" value="1"/>
</dbReference>
<keyword evidence="4" id="KW-0411">Iron-sulfur</keyword>
<gene>
    <name evidence="6" type="ORF">SAMN06295937_101914</name>
</gene>
<keyword evidence="3" id="KW-0408">Iron</keyword>
<dbReference type="GO" id="GO:0009055">
    <property type="term" value="F:electron transfer activity"/>
    <property type="evidence" value="ECO:0007669"/>
    <property type="project" value="TreeGrafter"/>
</dbReference>
<dbReference type="PANTHER" id="PTHR23426:SF65">
    <property type="entry name" value="FERREDOXIN-2, MITOCHONDRIAL"/>
    <property type="match status" value="1"/>
</dbReference>
<accession>A0A1T5E602</accession>
<dbReference type="GO" id="GO:0046872">
    <property type="term" value="F:metal ion binding"/>
    <property type="evidence" value="ECO:0007669"/>
    <property type="project" value="UniProtKB-KW"/>
</dbReference>